<feature type="region of interest" description="Disordered" evidence="4">
    <location>
        <begin position="1"/>
        <end position="35"/>
    </location>
</feature>
<dbReference type="PROSITE" id="PS00463">
    <property type="entry name" value="ZN2_CY6_FUNGAL_1"/>
    <property type="match status" value="1"/>
</dbReference>
<feature type="region of interest" description="Disordered" evidence="4">
    <location>
        <begin position="220"/>
        <end position="296"/>
    </location>
</feature>
<dbReference type="CDD" id="cd00067">
    <property type="entry name" value="GAL4"/>
    <property type="match status" value="1"/>
</dbReference>
<dbReference type="Pfam" id="PF00172">
    <property type="entry name" value="Zn_clus"/>
    <property type="match status" value="1"/>
</dbReference>
<feature type="region of interest" description="Disordered" evidence="4">
    <location>
        <begin position="1161"/>
        <end position="1193"/>
    </location>
</feature>
<dbReference type="GO" id="GO:0006351">
    <property type="term" value="P:DNA-templated transcription"/>
    <property type="evidence" value="ECO:0007669"/>
    <property type="project" value="InterPro"/>
</dbReference>
<dbReference type="PROSITE" id="PS50048">
    <property type="entry name" value="ZN2_CY6_FUNGAL_2"/>
    <property type="match status" value="1"/>
</dbReference>
<dbReference type="GO" id="GO:0005634">
    <property type="term" value="C:nucleus"/>
    <property type="evidence" value="ECO:0007669"/>
    <property type="project" value="UniProtKB-SubCell"/>
</dbReference>
<evidence type="ECO:0000259" key="5">
    <source>
        <dbReference type="PROSITE" id="PS50048"/>
    </source>
</evidence>
<keyword evidence="3" id="KW-0539">Nucleus</keyword>
<feature type="domain" description="Zn(2)-C6 fungal-type" evidence="5">
    <location>
        <begin position="41"/>
        <end position="72"/>
    </location>
</feature>
<comment type="subcellular location">
    <subcellularLocation>
        <location evidence="1">Nucleus</location>
    </subcellularLocation>
</comment>
<feature type="compositionally biased region" description="Polar residues" evidence="4">
    <location>
        <begin position="1051"/>
        <end position="1065"/>
    </location>
</feature>
<dbReference type="PANTHER" id="PTHR31001">
    <property type="entry name" value="UNCHARACTERIZED TRANSCRIPTIONAL REGULATORY PROTEIN"/>
    <property type="match status" value="1"/>
</dbReference>
<feature type="region of interest" description="Disordered" evidence="4">
    <location>
        <begin position="73"/>
        <end position="120"/>
    </location>
</feature>
<dbReference type="EMBL" id="CCYA01000278">
    <property type="protein sequence ID" value="CEH16078.1"/>
    <property type="molecule type" value="Genomic_DNA"/>
</dbReference>
<dbReference type="SMART" id="SM00906">
    <property type="entry name" value="Fungal_trans"/>
    <property type="match status" value="1"/>
</dbReference>
<dbReference type="GO" id="GO:0000981">
    <property type="term" value="F:DNA-binding transcription factor activity, RNA polymerase II-specific"/>
    <property type="evidence" value="ECO:0007669"/>
    <property type="project" value="InterPro"/>
</dbReference>
<dbReference type="InterPro" id="IPR007219">
    <property type="entry name" value="XnlR_reg_dom"/>
</dbReference>
<feature type="region of interest" description="Disordered" evidence="4">
    <location>
        <begin position="947"/>
        <end position="987"/>
    </location>
</feature>
<dbReference type="InterPro" id="IPR001138">
    <property type="entry name" value="Zn2Cys6_DnaBD"/>
</dbReference>
<dbReference type="PANTHER" id="PTHR31001:SF89">
    <property type="entry name" value="ZN(2)-C6 FUNGAL-TYPE DOMAIN-CONTAINING PROTEIN"/>
    <property type="match status" value="1"/>
</dbReference>
<feature type="compositionally biased region" description="Low complexity" evidence="4">
    <location>
        <begin position="85"/>
        <end position="99"/>
    </location>
</feature>
<dbReference type="InterPro" id="IPR050613">
    <property type="entry name" value="Sec_Metabolite_Reg"/>
</dbReference>
<organism evidence="6 7">
    <name type="scientific">Ceraceosorus bombacis</name>
    <dbReference type="NCBI Taxonomy" id="401625"/>
    <lineage>
        <taxon>Eukaryota</taxon>
        <taxon>Fungi</taxon>
        <taxon>Dikarya</taxon>
        <taxon>Basidiomycota</taxon>
        <taxon>Ustilaginomycotina</taxon>
        <taxon>Exobasidiomycetes</taxon>
        <taxon>Ceraceosorales</taxon>
        <taxon>Ceraceosoraceae</taxon>
        <taxon>Ceraceosorus</taxon>
    </lineage>
</organism>
<feature type="region of interest" description="Disordered" evidence="4">
    <location>
        <begin position="1050"/>
        <end position="1143"/>
    </location>
</feature>
<feature type="region of interest" description="Disordered" evidence="4">
    <location>
        <begin position="308"/>
        <end position="340"/>
    </location>
</feature>
<dbReference type="OrthoDB" id="3347155at2759"/>
<keyword evidence="2" id="KW-0479">Metal-binding</keyword>
<feature type="compositionally biased region" description="Low complexity" evidence="4">
    <location>
        <begin position="1074"/>
        <end position="1093"/>
    </location>
</feature>
<dbReference type="Proteomes" id="UP000054845">
    <property type="component" value="Unassembled WGS sequence"/>
</dbReference>
<feature type="compositionally biased region" description="Basic and acidic residues" evidence="4">
    <location>
        <begin position="105"/>
        <end position="118"/>
    </location>
</feature>
<dbReference type="InterPro" id="IPR036864">
    <property type="entry name" value="Zn2-C6_fun-type_DNA-bd_sf"/>
</dbReference>
<feature type="region of interest" description="Disordered" evidence="4">
    <location>
        <begin position="911"/>
        <end position="932"/>
    </location>
</feature>
<keyword evidence="7" id="KW-1185">Reference proteome</keyword>
<dbReference type="SUPFAM" id="SSF57701">
    <property type="entry name" value="Zn2/Cys6 DNA-binding domain"/>
    <property type="match status" value="1"/>
</dbReference>
<evidence type="ECO:0000256" key="4">
    <source>
        <dbReference type="SAM" id="MobiDB-lite"/>
    </source>
</evidence>
<dbReference type="GO" id="GO:0003677">
    <property type="term" value="F:DNA binding"/>
    <property type="evidence" value="ECO:0007669"/>
    <property type="project" value="InterPro"/>
</dbReference>
<dbReference type="STRING" id="401625.A0A0P1BJI2"/>
<proteinExistence type="predicted"/>
<accession>A0A0P1BJI2</accession>
<dbReference type="GO" id="GO:0008270">
    <property type="term" value="F:zinc ion binding"/>
    <property type="evidence" value="ECO:0007669"/>
    <property type="project" value="InterPro"/>
</dbReference>
<sequence length="1295" mass="138967">MSDRASSTSSEDHHDHNGHDHSAHEPSSRGPPRKRNRAALSCTLCRERKVKCDRVIPCTQCIKRGDQAFCHLDPNKTGPAPKQPSKSAAESQAQHAAAKTNHAHPLSDEYGHHSRDAPVHPTIQGQVSWESAEVSAIKARLAQLEAALQASTAASGRVVPNLTPSQPSQASVSQSLAQVYVPSTYESTKSISSHGAAPSRSTSSANLFDSTSASAAAFGASSTSTSHGLPDGIRLPSLQTGSSNSPTSAFDARFDRSNSLTSSLGRADDRNSASALHRPSVAPETPGAAHRAEVDSDTEDAALVLEGLAMGSRPRDGKSTKASKLAKAGGLPAADRGDDDVIRRAPTKAIQDFVEADRTRNIMDTAEYQCTDEDKARAAEMAQKAATCRNTEEYYKDLPLDAYYGHDGKPLSPARVVCRMLSNHSDSLLRLISGPETALGWGVGWAFAAAEAAGDMKSVNEVKGCPGALQREAVLRAILRSLPSHEVANHLVNVFDERVKALAGHVIHMPSFRKEVAALYALDTVEKRARVINIVDPGWLAQLLMVFVLALHFHPCDPERPEMVMHLFDGRTVHLWRSAAQTALVLARYQSSSSLSVLVAIILVNLHAAGTGRENFGLMHVAITNAREMGLHKLGSRDRSPKPGENVGVQIRRELAKRIWYCLCYKDWCSATFTGGAYTVHPDHFNTPPPSNYNDEDLCKSPLPPPHPPTKYTEMSFLLVQYKLMSLIREHIDLHNKREIQGTKGLSGDDIEYLDGRYRMLLADEVPEFFRVGSEEGAGSNMEVERFLLQQTVFHRLLRLHRPNLSRQSSRHSCVLLARSILDLQRRIRARCSVIDRLFLNLGQSFSAAIVLCLDLLQIRPTATMRTIVRSEIGEAVKALRHVASAHHTTSRSIRVIEALLEEEAARWEAGAGTDAASNKRKRDGEQGSGKNKQNLLSLALRVARAASGPEEDAEKSGTACTPVAATGADGSPTSSESQCAAKDARSRELMEQLMTAPPYRDEPSSFANFDAATLYGQTPGANLDFLSPADGQSDAFDISKFLADFGSPLSDGSGQASTNGNASNEPGGMSRNSSFLDHSSGSSSGGHAARGSFGEGSIEGHSRTASPQTSISDHSGYKNHNNGANSNFPSHHAPSRQGSGEANKVTDALWAWMLAQGQQAVRPEPVQRPLGQPNWQPPLSAASQTQPPPASIAEWSGLDPWGSTNTSNAGAAALSAPSPASFASLIASATASAPQDVGSNLYQSAAAVEPPSTSQQTSLSVGTPSAGFPGFNSNLFSTPSNWEFNWLPSFTEQP</sequence>
<protein>
    <recommendedName>
        <fullName evidence="5">Zn(2)-C6 fungal-type domain-containing protein</fullName>
    </recommendedName>
</protein>
<evidence type="ECO:0000313" key="6">
    <source>
        <dbReference type="EMBL" id="CEH16078.1"/>
    </source>
</evidence>
<evidence type="ECO:0000256" key="1">
    <source>
        <dbReference type="ARBA" id="ARBA00004123"/>
    </source>
</evidence>
<evidence type="ECO:0000313" key="7">
    <source>
        <dbReference type="Proteomes" id="UP000054845"/>
    </source>
</evidence>
<evidence type="ECO:0000256" key="2">
    <source>
        <dbReference type="ARBA" id="ARBA00022723"/>
    </source>
</evidence>
<feature type="compositionally biased region" description="Polar residues" evidence="4">
    <location>
        <begin position="237"/>
        <end position="248"/>
    </location>
</feature>
<feature type="compositionally biased region" description="Basic and acidic residues" evidence="4">
    <location>
        <begin position="10"/>
        <end position="27"/>
    </location>
</feature>
<evidence type="ECO:0000256" key="3">
    <source>
        <dbReference type="ARBA" id="ARBA00023242"/>
    </source>
</evidence>
<reference evidence="6 7" key="1">
    <citation type="submission" date="2014-09" db="EMBL/GenBank/DDBJ databases">
        <authorList>
            <person name="Magalhaes I.L.F."/>
            <person name="Oliveira U."/>
            <person name="Santos F.R."/>
            <person name="Vidigal T.H.D.A."/>
            <person name="Brescovit A.D."/>
            <person name="Santos A.J."/>
        </authorList>
    </citation>
    <scope>NUCLEOTIDE SEQUENCE [LARGE SCALE GENOMIC DNA]</scope>
</reference>
<dbReference type="SMART" id="SM00066">
    <property type="entry name" value="GAL4"/>
    <property type="match status" value="1"/>
</dbReference>
<dbReference type="Gene3D" id="4.10.240.10">
    <property type="entry name" value="Zn(2)-C6 fungal-type DNA-binding domain"/>
    <property type="match status" value="1"/>
</dbReference>
<feature type="compositionally biased region" description="Polar residues" evidence="4">
    <location>
        <begin position="1104"/>
        <end position="1130"/>
    </location>
</feature>
<name>A0A0P1BJI2_9BASI</name>
<dbReference type="CDD" id="cd12148">
    <property type="entry name" value="fungal_TF_MHR"/>
    <property type="match status" value="1"/>
</dbReference>